<evidence type="ECO:0000313" key="3">
    <source>
        <dbReference type="RefSeq" id="XP_056695472.1"/>
    </source>
</evidence>
<evidence type="ECO:0000313" key="2">
    <source>
        <dbReference type="Proteomes" id="UP000813463"/>
    </source>
</evidence>
<sequence length="170" mass="19183">MRLKNVLPDIITENQSAFVPGRLITDNALIAMVIFHTMKKRSKAQRGVIAMKLDMSKAYDRVEWGFLRKILLTMGFDGRWVNLIMECVSTVSYSFVINGGVSGSVSPSRGLRQGDPLSPYLFILVADAFSRMFQHKVHERKLHRAKASRNGLEISHLLFADDSLLFARAN</sequence>
<dbReference type="InterPro" id="IPR000477">
    <property type="entry name" value="RT_dom"/>
</dbReference>
<reference evidence="2" key="1">
    <citation type="journal article" date="2021" name="Nat. Commun.">
        <title>Genomic analyses provide insights into spinach domestication and the genetic basis of agronomic traits.</title>
        <authorList>
            <person name="Cai X."/>
            <person name="Sun X."/>
            <person name="Xu C."/>
            <person name="Sun H."/>
            <person name="Wang X."/>
            <person name="Ge C."/>
            <person name="Zhang Z."/>
            <person name="Wang Q."/>
            <person name="Fei Z."/>
            <person name="Jiao C."/>
            <person name="Wang Q."/>
        </authorList>
    </citation>
    <scope>NUCLEOTIDE SEQUENCE [LARGE SCALE GENOMIC DNA]</scope>
    <source>
        <strain evidence="2">cv. Varoflay</strain>
    </source>
</reference>
<dbReference type="PANTHER" id="PTHR46890:SF48">
    <property type="entry name" value="RNA-DIRECTED DNA POLYMERASE"/>
    <property type="match status" value="1"/>
</dbReference>
<dbReference type="CDD" id="cd01650">
    <property type="entry name" value="RT_nLTR_like"/>
    <property type="match status" value="1"/>
</dbReference>
<organism evidence="2 3">
    <name type="scientific">Spinacia oleracea</name>
    <name type="common">Spinach</name>
    <dbReference type="NCBI Taxonomy" id="3562"/>
    <lineage>
        <taxon>Eukaryota</taxon>
        <taxon>Viridiplantae</taxon>
        <taxon>Streptophyta</taxon>
        <taxon>Embryophyta</taxon>
        <taxon>Tracheophyta</taxon>
        <taxon>Spermatophyta</taxon>
        <taxon>Magnoliopsida</taxon>
        <taxon>eudicotyledons</taxon>
        <taxon>Gunneridae</taxon>
        <taxon>Pentapetalae</taxon>
        <taxon>Caryophyllales</taxon>
        <taxon>Chenopodiaceae</taxon>
        <taxon>Chenopodioideae</taxon>
        <taxon>Anserineae</taxon>
        <taxon>Spinacia</taxon>
    </lineage>
</organism>
<dbReference type="InterPro" id="IPR052343">
    <property type="entry name" value="Retrotransposon-Effector_Assoc"/>
</dbReference>
<protein>
    <submittedName>
        <fullName evidence="3">Secreted RxLR effector protein 78-like</fullName>
    </submittedName>
</protein>
<dbReference type="PANTHER" id="PTHR46890">
    <property type="entry name" value="NON-LTR RETROLELEMENT REVERSE TRANSCRIPTASE-LIKE PROTEIN-RELATED"/>
    <property type="match status" value="1"/>
</dbReference>
<dbReference type="PROSITE" id="PS50878">
    <property type="entry name" value="RT_POL"/>
    <property type="match status" value="1"/>
</dbReference>
<evidence type="ECO:0000259" key="1">
    <source>
        <dbReference type="PROSITE" id="PS50878"/>
    </source>
</evidence>
<keyword evidence="2" id="KW-1185">Reference proteome</keyword>
<gene>
    <name evidence="3" type="primary">LOC130469951</name>
</gene>
<dbReference type="GeneID" id="130469951"/>
<proteinExistence type="predicted"/>
<feature type="domain" description="Reverse transcriptase" evidence="1">
    <location>
        <begin position="1"/>
        <end position="170"/>
    </location>
</feature>
<dbReference type="Pfam" id="PF00078">
    <property type="entry name" value="RVT_1"/>
    <property type="match status" value="1"/>
</dbReference>
<accession>A0ABM3RIM7</accession>
<name>A0ABM3RIM7_SPIOL</name>
<dbReference type="SUPFAM" id="SSF56672">
    <property type="entry name" value="DNA/RNA polymerases"/>
    <property type="match status" value="1"/>
</dbReference>
<dbReference type="RefSeq" id="XP_056695472.1">
    <property type="nucleotide sequence ID" value="XM_056839494.1"/>
</dbReference>
<reference evidence="3" key="2">
    <citation type="submission" date="2025-08" db="UniProtKB">
        <authorList>
            <consortium name="RefSeq"/>
        </authorList>
    </citation>
    <scope>IDENTIFICATION</scope>
    <source>
        <tissue evidence="3">Leaf</tissue>
    </source>
</reference>
<dbReference type="Proteomes" id="UP000813463">
    <property type="component" value="Chromosome 3"/>
</dbReference>
<dbReference type="InterPro" id="IPR043502">
    <property type="entry name" value="DNA/RNA_pol_sf"/>
</dbReference>